<dbReference type="Proteomes" id="UP000308600">
    <property type="component" value="Unassembled WGS sequence"/>
</dbReference>
<organism evidence="1 2">
    <name type="scientific">Pluteus cervinus</name>
    <dbReference type="NCBI Taxonomy" id="181527"/>
    <lineage>
        <taxon>Eukaryota</taxon>
        <taxon>Fungi</taxon>
        <taxon>Dikarya</taxon>
        <taxon>Basidiomycota</taxon>
        <taxon>Agaricomycotina</taxon>
        <taxon>Agaricomycetes</taxon>
        <taxon>Agaricomycetidae</taxon>
        <taxon>Agaricales</taxon>
        <taxon>Pluteineae</taxon>
        <taxon>Pluteaceae</taxon>
        <taxon>Pluteus</taxon>
    </lineage>
</organism>
<evidence type="ECO:0000313" key="2">
    <source>
        <dbReference type="Proteomes" id="UP000308600"/>
    </source>
</evidence>
<name>A0ACD2ZZ22_9AGAR</name>
<dbReference type="EMBL" id="ML209289">
    <property type="protein sequence ID" value="TFK58587.1"/>
    <property type="molecule type" value="Genomic_DNA"/>
</dbReference>
<keyword evidence="2" id="KW-1185">Reference proteome</keyword>
<evidence type="ECO:0000313" key="1">
    <source>
        <dbReference type="EMBL" id="TFK58587.1"/>
    </source>
</evidence>
<proteinExistence type="predicted"/>
<protein>
    <submittedName>
        <fullName evidence="1">Uncharacterized protein</fullName>
    </submittedName>
</protein>
<accession>A0ACD2ZZ22</accession>
<gene>
    <name evidence="1" type="ORF">BDN72DRAFT_873158</name>
</gene>
<sequence>MTKIVNQLTSKMEIGSPMASLYLLGNPDHYTSHTFTPFYWQNYGNKIIGLSVVNDYVFRPKELEHMNLYDFVSHYDNSTSLDDVSPKAYYFIKEHPFCKSQMIRLLPVKKHTIPNFIGATLPRKDQGSREYYCKTMLTLFKPWRTGKHLKAVNDTWDDAFETHKFTDHQKFLLKNFHIRYECLDANDDFFAQSMPTDSLRL</sequence>
<reference evidence="1 2" key="1">
    <citation type="journal article" date="2019" name="Nat. Ecol. Evol.">
        <title>Megaphylogeny resolves global patterns of mushroom evolution.</title>
        <authorList>
            <person name="Varga T."/>
            <person name="Krizsan K."/>
            <person name="Foldi C."/>
            <person name="Dima B."/>
            <person name="Sanchez-Garcia M."/>
            <person name="Sanchez-Ramirez S."/>
            <person name="Szollosi G.J."/>
            <person name="Szarkandi J.G."/>
            <person name="Papp V."/>
            <person name="Albert L."/>
            <person name="Andreopoulos W."/>
            <person name="Angelini C."/>
            <person name="Antonin V."/>
            <person name="Barry K.W."/>
            <person name="Bougher N.L."/>
            <person name="Buchanan P."/>
            <person name="Buyck B."/>
            <person name="Bense V."/>
            <person name="Catcheside P."/>
            <person name="Chovatia M."/>
            <person name="Cooper J."/>
            <person name="Damon W."/>
            <person name="Desjardin D."/>
            <person name="Finy P."/>
            <person name="Geml J."/>
            <person name="Haridas S."/>
            <person name="Hughes K."/>
            <person name="Justo A."/>
            <person name="Karasinski D."/>
            <person name="Kautmanova I."/>
            <person name="Kiss B."/>
            <person name="Kocsube S."/>
            <person name="Kotiranta H."/>
            <person name="LaButti K.M."/>
            <person name="Lechner B.E."/>
            <person name="Liimatainen K."/>
            <person name="Lipzen A."/>
            <person name="Lukacs Z."/>
            <person name="Mihaltcheva S."/>
            <person name="Morgado L.N."/>
            <person name="Niskanen T."/>
            <person name="Noordeloos M.E."/>
            <person name="Ohm R.A."/>
            <person name="Ortiz-Santana B."/>
            <person name="Ovrebo C."/>
            <person name="Racz N."/>
            <person name="Riley R."/>
            <person name="Savchenko A."/>
            <person name="Shiryaev A."/>
            <person name="Soop K."/>
            <person name="Spirin V."/>
            <person name="Szebenyi C."/>
            <person name="Tomsovsky M."/>
            <person name="Tulloss R.E."/>
            <person name="Uehling J."/>
            <person name="Grigoriev I.V."/>
            <person name="Vagvolgyi C."/>
            <person name="Papp T."/>
            <person name="Martin F.M."/>
            <person name="Miettinen O."/>
            <person name="Hibbett D.S."/>
            <person name="Nagy L.G."/>
        </authorList>
    </citation>
    <scope>NUCLEOTIDE SEQUENCE [LARGE SCALE GENOMIC DNA]</scope>
    <source>
        <strain evidence="1 2">NL-1719</strain>
    </source>
</reference>